<dbReference type="EMBL" id="CAJFCW020000004">
    <property type="protein sequence ID" value="CAG9109444.1"/>
    <property type="molecule type" value="Genomic_DNA"/>
</dbReference>
<feature type="coiled-coil region" evidence="1">
    <location>
        <begin position="65"/>
        <end position="134"/>
    </location>
</feature>
<evidence type="ECO:0000313" key="3">
    <source>
        <dbReference type="Proteomes" id="UP000614601"/>
    </source>
</evidence>
<evidence type="ECO:0000313" key="2">
    <source>
        <dbReference type="EMBL" id="CAD5218161.1"/>
    </source>
</evidence>
<sequence length="157" mass="18656">MFSEKTFKKAEEMKKRNEDRVAELQKLAQVSNKTKETHLNFNEKLPKTLGKHLHFDVTEALKEPLTALSNDIGRYTEEMKRMDEEEAELNRQILEKGKYLEKRSAENAAKQKILDQIKQEVESYQEEMRIQREIVAEKINIRKAIEREQNRLVQLQI</sequence>
<proteinExistence type="predicted"/>
<comment type="caution">
    <text evidence="2">The sequence shown here is derived from an EMBL/GenBank/DDBJ whole genome shotgun (WGS) entry which is preliminary data.</text>
</comment>
<dbReference type="AlphaFoldDB" id="A0A811KT13"/>
<reference evidence="2" key="1">
    <citation type="submission" date="2020-09" db="EMBL/GenBank/DDBJ databases">
        <authorList>
            <person name="Kikuchi T."/>
        </authorList>
    </citation>
    <scope>NUCLEOTIDE SEQUENCE</scope>
    <source>
        <strain evidence="2">SH1</strain>
    </source>
</reference>
<name>A0A811KT13_9BILA</name>
<accession>A0A811KT13</accession>
<organism evidence="2 3">
    <name type="scientific">Bursaphelenchus okinawaensis</name>
    <dbReference type="NCBI Taxonomy" id="465554"/>
    <lineage>
        <taxon>Eukaryota</taxon>
        <taxon>Metazoa</taxon>
        <taxon>Ecdysozoa</taxon>
        <taxon>Nematoda</taxon>
        <taxon>Chromadorea</taxon>
        <taxon>Rhabditida</taxon>
        <taxon>Tylenchina</taxon>
        <taxon>Tylenchomorpha</taxon>
        <taxon>Aphelenchoidea</taxon>
        <taxon>Aphelenchoididae</taxon>
        <taxon>Bursaphelenchus</taxon>
    </lineage>
</organism>
<keyword evidence="1" id="KW-0175">Coiled coil</keyword>
<gene>
    <name evidence="2" type="ORF">BOKJ2_LOCUS7371</name>
</gene>
<dbReference type="Proteomes" id="UP000783686">
    <property type="component" value="Unassembled WGS sequence"/>
</dbReference>
<keyword evidence="3" id="KW-1185">Reference proteome</keyword>
<protein>
    <submittedName>
        <fullName evidence="2">Uncharacterized protein</fullName>
    </submittedName>
</protein>
<dbReference type="Proteomes" id="UP000614601">
    <property type="component" value="Unassembled WGS sequence"/>
</dbReference>
<dbReference type="EMBL" id="CAJFDH010000004">
    <property type="protein sequence ID" value="CAD5218161.1"/>
    <property type="molecule type" value="Genomic_DNA"/>
</dbReference>
<evidence type="ECO:0000256" key="1">
    <source>
        <dbReference type="SAM" id="Coils"/>
    </source>
</evidence>